<dbReference type="Proteomes" id="UP000288227">
    <property type="component" value="Unassembled WGS sequence"/>
</dbReference>
<dbReference type="PANTHER" id="PTHR37826">
    <property type="entry name" value="FLOTILLIN BAND_7_5 DOMAIN PROTEIN"/>
    <property type="match status" value="1"/>
</dbReference>
<name>A0A401U6K4_9BACT</name>
<protein>
    <recommendedName>
        <fullName evidence="4">Primosomal protein N' (Replication factor Y)-superfamily II helicase</fullName>
    </recommendedName>
</protein>
<keyword evidence="1" id="KW-0812">Transmembrane</keyword>
<proteinExistence type="predicted"/>
<dbReference type="OrthoDB" id="3182597at2"/>
<gene>
    <name evidence="2" type="ORF">SanaruYs_07300</name>
</gene>
<dbReference type="AlphaFoldDB" id="A0A401U6K4"/>
<accession>A0A401U6K4</accession>
<organism evidence="2 3">
    <name type="scientific">Chryseotalea sanaruensis</name>
    <dbReference type="NCBI Taxonomy" id="2482724"/>
    <lineage>
        <taxon>Bacteria</taxon>
        <taxon>Pseudomonadati</taxon>
        <taxon>Bacteroidota</taxon>
        <taxon>Cytophagia</taxon>
        <taxon>Cytophagales</taxon>
        <taxon>Chryseotaleaceae</taxon>
        <taxon>Chryseotalea</taxon>
    </lineage>
</organism>
<keyword evidence="1" id="KW-0472">Membrane</keyword>
<comment type="caution">
    <text evidence="2">The sequence shown here is derived from an EMBL/GenBank/DDBJ whole genome shotgun (WGS) entry which is preliminary data.</text>
</comment>
<keyword evidence="1" id="KW-1133">Transmembrane helix</keyword>
<feature type="transmembrane region" description="Helical" evidence="1">
    <location>
        <begin position="351"/>
        <end position="369"/>
    </location>
</feature>
<evidence type="ECO:0008006" key="4">
    <source>
        <dbReference type="Google" id="ProtNLM"/>
    </source>
</evidence>
<evidence type="ECO:0000313" key="2">
    <source>
        <dbReference type="EMBL" id="GCC50515.1"/>
    </source>
</evidence>
<evidence type="ECO:0000256" key="1">
    <source>
        <dbReference type="SAM" id="Phobius"/>
    </source>
</evidence>
<reference evidence="2 3" key="1">
    <citation type="submission" date="2018-11" db="EMBL/GenBank/DDBJ databases">
        <title>Chryseotalea sanarue gen. nov., sp., nov., a member of the family Cytophagaceae, isolated from a brackish lake in Hamamatsu Japan.</title>
        <authorList>
            <person name="Maejima Y."/>
            <person name="Iino T."/>
            <person name="Muraguchi Y."/>
            <person name="Fukuda K."/>
            <person name="Ohkuma M."/>
            <person name="Moriuchi R."/>
            <person name="Dohra H."/>
            <person name="Kimbara K."/>
            <person name="Shintani M."/>
        </authorList>
    </citation>
    <scope>NUCLEOTIDE SEQUENCE [LARGE SCALE GENOMIC DNA]</scope>
    <source>
        <strain evidence="2 3">Ys</strain>
    </source>
</reference>
<sequence>MSNFTESTKAINLELACQSCGALLKFKPGTLHLACEYCGAQNEIVQPDVVGKIEETPLEDFLANNFEKEDQMEIATVKCDSCHAVSSFDPKTSSDKCPFCASPLVIQSGTTSSMHKPQYVLPFGIDEKKARQNFGTWLKGLWFAPNDLKHYADRAGKLSGMYLPYWTFDCTTDTSYTGQRGEHYYITESYTTVENGKSVNRTRQVQKTRWYPASGHVNNIFDDILIEATTSLKKDKLRALEPWDVKNLVVYNDKYLSGFRTETYQVEIRTAYQQAKQRMEPIIDQSIRQDIGGDTQMINFTNSTYKDPTFKHILMPVWISAYRFNNKLYQFLINARTGEVQGDRPYSAAKITFAILGGLLILALIYFFVQNQS</sequence>
<dbReference type="RefSeq" id="WP_127121141.1">
    <property type="nucleotide sequence ID" value="NZ_BHXQ01000001.1"/>
</dbReference>
<evidence type="ECO:0000313" key="3">
    <source>
        <dbReference type="Proteomes" id="UP000288227"/>
    </source>
</evidence>
<dbReference type="PANTHER" id="PTHR37826:SF3">
    <property type="entry name" value="J DOMAIN-CONTAINING PROTEIN"/>
    <property type="match status" value="1"/>
</dbReference>
<keyword evidence="3" id="KW-1185">Reference proteome</keyword>
<dbReference type="EMBL" id="BHXQ01000001">
    <property type="protein sequence ID" value="GCC50515.1"/>
    <property type="molecule type" value="Genomic_DNA"/>
</dbReference>